<dbReference type="Gene3D" id="3.40.50.300">
    <property type="entry name" value="P-loop containing nucleotide triphosphate hydrolases"/>
    <property type="match status" value="1"/>
</dbReference>
<feature type="compositionally biased region" description="Basic and acidic residues" evidence="1">
    <location>
        <begin position="547"/>
        <end position="557"/>
    </location>
</feature>
<feature type="domain" description="Tr-type G" evidence="2">
    <location>
        <begin position="5"/>
        <end position="42"/>
    </location>
</feature>
<evidence type="ECO:0000313" key="3">
    <source>
        <dbReference type="EMBL" id="QPG58965.1"/>
    </source>
</evidence>
<dbReference type="Pfam" id="PF00009">
    <property type="entry name" value="GTP_EFTU"/>
    <property type="match status" value="1"/>
</dbReference>
<dbReference type="SUPFAM" id="SSF52540">
    <property type="entry name" value="P-loop containing nucleoside triphosphate hydrolases"/>
    <property type="match status" value="1"/>
</dbReference>
<reference evidence="3" key="1">
    <citation type="submission" date="2021-07" db="EMBL/GenBank/DDBJ databases">
        <title>Shewanella sp. YLB-07 whole genome sequence.</title>
        <authorList>
            <person name="Yu L."/>
        </authorList>
    </citation>
    <scope>NUCLEOTIDE SEQUENCE</scope>
    <source>
        <strain evidence="3">YLB-08</strain>
    </source>
</reference>
<dbReference type="Pfam" id="PF03237">
    <property type="entry name" value="Terminase_6N"/>
    <property type="match status" value="1"/>
</dbReference>
<accession>A0ABX6V8J3</accession>
<dbReference type="InterPro" id="IPR027417">
    <property type="entry name" value="P-loop_NTPase"/>
</dbReference>
<dbReference type="EMBL" id="CP045503">
    <property type="protein sequence ID" value="QPG58965.1"/>
    <property type="molecule type" value="Genomic_DNA"/>
</dbReference>
<evidence type="ECO:0000313" key="4">
    <source>
        <dbReference type="Proteomes" id="UP000316416"/>
    </source>
</evidence>
<keyword evidence="4" id="KW-1185">Reference proteome</keyword>
<dbReference type="InterPro" id="IPR012036">
    <property type="entry name" value="Phage_Mu_Gp28"/>
</dbReference>
<dbReference type="Proteomes" id="UP000316416">
    <property type="component" value="Chromosome"/>
</dbReference>
<dbReference type="Gene3D" id="3.30.420.240">
    <property type="match status" value="1"/>
</dbReference>
<name>A0ABX6V8J3_9GAMM</name>
<feature type="region of interest" description="Disordered" evidence="1">
    <location>
        <begin position="526"/>
        <end position="557"/>
    </location>
</feature>
<protein>
    <recommendedName>
        <fullName evidence="2">Tr-type G domain-containing protein</fullName>
    </recommendedName>
</protein>
<dbReference type="RefSeq" id="WP_142874583.1">
    <property type="nucleotide sequence ID" value="NZ_CP045503.2"/>
</dbReference>
<evidence type="ECO:0000259" key="2">
    <source>
        <dbReference type="Pfam" id="PF00009"/>
    </source>
</evidence>
<feature type="compositionally biased region" description="Acidic residues" evidence="1">
    <location>
        <begin position="534"/>
        <end position="545"/>
    </location>
</feature>
<proteinExistence type="predicted"/>
<sequence length="557" mass="62359">MTKTNTVNVGTIGHVDNGKTTLAKAIAEAAHNREQQQIQAEMAQFDPAEVLLPYQKRWIADESQLKIAEKSRRTGLTWAEAADGVLTAAAARSAGGSNHYYVGSNKEMAREFIDAAAMWAKAFNKAAGEIQEEIFRDEDGDKDILTFAIYFESGYKIQALSSNPSNLRGMQGNVTIDEAAFHDRLGEVLKAALALTMWGDKVRLISTHNGTDNQFNELINDSRAGKKDYSVHRITLDDACREGLYKRICQIRKIEWNQALEDAWKAGLLKATASEEDALEEYSCVPKQGGGTYIKRVLIEEAMVKDNSIPIITLEAPKDFETWSEAHRNIQVKEWCEQIKPHLEKLNPLWNHAFGEDFARKGDLSLFVPLEIAPDLSKRTPFVVELAKLTYDAQREILFYICDNLPRLQGMSFDATGNGGYLAEAAMFRYGTEMVEQVMLSEAWYREWMPKLKAEFEDLNLSIPRHQDIVDDMAKIKVTNGTPKIDKGSDKSATTGQQRHGDFAVALAMAIRASWMEGGIIEFTAIPGKGSADSENDDFDDDSYEESGYHSFDRGTY</sequence>
<evidence type="ECO:0000256" key="1">
    <source>
        <dbReference type="SAM" id="MobiDB-lite"/>
    </source>
</evidence>
<organism evidence="3 4">
    <name type="scientific">Shewanella eurypsychrophilus</name>
    <dbReference type="NCBI Taxonomy" id="2593656"/>
    <lineage>
        <taxon>Bacteria</taxon>
        <taxon>Pseudomonadati</taxon>
        <taxon>Pseudomonadota</taxon>
        <taxon>Gammaproteobacteria</taxon>
        <taxon>Alteromonadales</taxon>
        <taxon>Shewanellaceae</taxon>
        <taxon>Shewanella</taxon>
    </lineage>
</organism>
<dbReference type="InterPro" id="IPR000795">
    <property type="entry name" value="T_Tr_GTP-bd_dom"/>
</dbReference>
<dbReference type="PIRSF" id="PIRSF007056">
    <property type="entry name" value="UCP007056"/>
    <property type="match status" value="1"/>
</dbReference>
<gene>
    <name evidence="3" type="ORF">FM038_017240</name>
</gene>